<comment type="caution">
    <text evidence="1">The sequence shown here is derived from an EMBL/GenBank/DDBJ whole genome shotgun (WGS) entry which is preliminary data.</text>
</comment>
<keyword evidence="2" id="KW-1185">Reference proteome</keyword>
<dbReference type="Proteomes" id="UP001430953">
    <property type="component" value="Unassembled WGS sequence"/>
</dbReference>
<reference evidence="1 2" key="1">
    <citation type="submission" date="2023-03" db="EMBL/GenBank/DDBJ databases">
        <title>High recombination rates correlate with genetic variation in Cardiocondyla obscurior ants.</title>
        <authorList>
            <person name="Errbii M."/>
        </authorList>
    </citation>
    <scope>NUCLEOTIDE SEQUENCE [LARGE SCALE GENOMIC DNA]</scope>
    <source>
        <strain evidence="1">Alpha-2009</strain>
        <tissue evidence="1">Whole body</tissue>
    </source>
</reference>
<sequence length="132" mass="15696">MHGQPLGIVELGKHTIEETAFACYRFYPRALIRALHCDTVIRILQESYYAIRCVHVNENLHPGTHHIHHHDISFFCRTEPSRFIILNWRKIQEGIDNKMAKGMNHHFFHLIDETRCEFGYTLILSRHPFSFR</sequence>
<evidence type="ECO:0000313" key="2">
    <source>
        <dbReference type="Proteomes" id="UP001430953"/>
    </source>
</evidence>
<protein>
    <submittedName>
        <fullName evidence="1">Uncharacterized protein</fullName>
    </submittedName>
</protein>
<organism evidence="1 2">
    <name type="scientific">Cardiocondyla obscurior</name>
    <dbReference type="NCBI Taxonomy" id="286306"/>
    <lineage>
        <taxon>Eukaryota</taxon>
        <taxon>Metazoa</taxon>
        <taxon>Ecdysozoa</taxon>
        <taxon>Arthropoda</taxon>
        <taxon>Hexapoda</taxon>
        <taxon>Insecta</taxon>
        <taxon>Pterygota</taxon>
        <taxon>Neoptera</taxon>
        <taxon>Endopterygota</taxon>
        <taxon>Hymenoptera</taxon>
        <taxon>Apocrita</taxon>
        <taxon>Aculeata</taxon>
        <taxon>Formicoidea</taxon>
        <taxon>Formicidae</taxon>
        <taxon>Myrmicinae</taxon>
        <taxon>Cardiocondyla</taxon>
    </lineage>
</organism>
<dbReference type="EMBL" id="JADYXP020000027">
    <property type="protein sequence ID" value="KAL0099910.1"/>
    <property type="molecule type" value="Genomic_DNA"/>
</dbReference>
<accession>A0AAW2EA97</accession>
<proteinExistence type="predicted"/>
<evidence type="ECO:0000313" key="1">
    <source>
        <dbReference type="EMBL" id="KAL0099910.1"/>
    </source>
</evidence>
<gene>
    <name evidence="1" type="ORF">PUN28_019980</name>
</gene>
<dbReference type="AlphaFoldDB" id="A0AAW2EA97"/>
<name>A0AAW2EA97_9HYME</name>